<organism evidence="14 15">
    <name type="scientific">Patella caerulea</name>
    <name type="common">Rayed Mediterranean limpet</name>
    <dbReference type="NCBI Taxonomy" id="87958"/>
    <lineage>
        <taxon>Eukaryota</taxon>
        <taxon>Metazoa</taxon>
        <taxon>Spiralia</taxon>
        <taxon>Lophotrochozoa</taxon>
        <taxon>Mollusca</taxon>
        <taxon>Gastropoda</taxon>
        <taxon>Patellogastropoda</taxon>
        <taxon>Patelloidea</taxon>
        <taxon>Patellidae</taxon>
        <taxon>Patella</taxon>
    </lineage>
</organism>
<reference evidence="14 15" key="1">
    <citation type="submission" date="2024-01" db="EMBL/GenBank/DDBJ databases">
        <title>The genome of the rayed Mediterranean limpet Patella caerulea (Linnaeus, 1758).</title>
        <authorList>
            <person name="Anh-Thu Weber A."/>
            <person name="Halstead-Nussloch G."/>
        </authorList>
    </citation>
    <scope>NUCLEOTIDE SEQUENCE [LARGE SCALE GENOMIC DNA]</scope>
    <source>
        <strain evidence="14">AATW-2023a</strain>
        <tissue evidence="14">Whole specimen</tissue>
    </source>
</reference>
<evidence type="ECO:0000256" key="2">
    <source>
        <dbReference type="ARBA" id="ARBA00005161"/>
    </source>
</evidence>
<evidence type="ECO:0000259" key="13">
    <source>
        <dbReference type="Pfam" id="PF01180"/>
    </source>
</evidence>
<evidence type="ECO:0000256" key="11">
    <source>
        <dbReference type="RuleBase" id="RU361255"/>
    </source>
</evidence>
<dbReference type="Gene3D" id="3.20.20.70">
    <property type="entry name" value="Aldolase class I"/>
    <property type="match status" value="1"/>
</dbReference>
<dbReference type="CDD" id="cd04738">
    <property type="entry name" value="DHOD_2_like"/>
    <property type="match status" value="1"/>
</dbReference>
<dbReference type="InterPro" id="IPR050074">
    <property type="entry name" value="DHO_dehydrogenase"/>
</dbReference>
<dbReference type="InterPro" id="IPR001295">
    <property type="entry name" value="Dihydroorotate_DH_CS"/>
</dbReference>
<protein>
    <recommendedName>
        <fullName evidence="5 11">Dihydroorotate dehydrogenase (quinone), mitochondrial</fullName>
        <shortName evidence="11">DHOdehase</shortName>
        <ecNumber evidence="4 11">1.3.5.2</ecNumber>
    </recommendedName>
</protein>
<evidence type="ECO:0000256" key="9">
    <source>
        <dbReference type="ARBA" id="ARBA00023136"/>
    </source>
</evidence>
<dbReference type="PANTHER" id="PTHR48109">
    <property type="entry name" value="DIHYDROOROTATE DEHYDROGENASE (QUINONE), MITOCHONDRIAL-RELATED"/>
    <property type="match status" value="1"/>
</dbReference>
<keyword evidence="11" id="KW-0999">Mitochondrion inner membrane</keyword>
<dbReference type="AlphaFoldDB" id="A0AAN8JT38"/>
<evidence type="ECO:0000256" key="4">
    <source>
        <dbReference type="ARBA" id="ARBA00012791"/>
    </source>
</evidence>
<evidence type="ECO:0000313" key="14">
    <source>
        <dbReference type="EMBL" id="KAK6184607.1"/>
    </source>
</evidence>
<evidence type="ECO:0000313" key="15">
    <source>
        <dbReference type="Proteomes" id="UP001347796"/>
    </source>
</evidence>
<name>A0AAN8JT38_PATCE</name>
<evidence type="ECO:0000256" key="7">
    <source>
        <dbReference type="ARBA" id="ARBA00022643"/>
    </source>
</evidence>
<evidence type="ECO:0000256" key="5">
    <source>
        <dbReference type="ARBA" id="ARBA00017599"/>
    </source>
</evidence>
<dbReference type="InterPro" id="IPR005720">
    <property type="entry name" value="Dihydroorotate_DH_cat"/>
</dbReference>
<dbReference type="EMBL" id="JAZGQO010000006">
    <property type="protein sequence ID" value="KAK6184607.1"/>
    <property type="molecule type" value="Genomic_DNA"/>
</dbReference>
<evidence type="ECO:0000256" key="1">
    <source>
        <dbReference type="ARBA" id="ARBA00004370"/>
    </source>
</evidence>
<keyword evidence="15" id="KW-1185">Reference proteome</keyword>
<dbReference type="PANTHER" id="PTHR48109:SF4">
    <property type="entry name" value="DIHYDROOROTATE DEHYDROGENASE (QUINONE), MITOCHONDRIAL"/>
    <property type="match status" value="1"/>
</dbReference>
<dbReference type="SUPFAM" id="SSF51395">
    <property type="entry name" value="FMN-linked oxidoreductases"/>
    <property type="match status" value="1"/>
</dbReference>
<keyword evidence="11" id="KW-0496">Mitochondrion</keyword>
<dbReference type="InterPro" id="IPR005719">
    <property type="entry name" value="Dihydroorotate_DH_2"/>
</dbReference>
<dbReference type="Pfam" id="PF01180">
    <property type="entry name" value="DHO_dh"/>
    <property type="match status" value="1"/>
</dbReference>
<dbReference type="PROSITE" id="PS00911">
    <property type="entry name" value="DHODEHASE_1"/>
    <property type="match status" value="1"/>
</dbReference>
<evidence type="ECO:0000256" key="12">
    <source>
        <dbReference type="SAM" id="Coils"/>
    </source>
</evidence>
<dbReference type="GO" id="GO:0006207">
    <property type="term" value="P:'de novo' pyrimidine nucleobase biosynthetic process"/>
    <property type="evidence" value="ECO:0007669"/>
    <property type="project" value="InterPro"/>
</dbReference>
<dbReference type="GO" id="GO:0106430">
    <property type="term" value="F:dihydroorotate dehydrogenase (quinone) activity"/>
    <property type="evidence" value="ECO:0007669"/>
    <property type="project" value="UniProtKB-EC"/>
</dbReference>
<comment type="similarity">
    <text evidence="3 11">Belongs to the dihydroorotate dehydrogenase family. Type 2 subfamily.</text>
</comment>
<dbReference type="NCBIfam" id="TIGR01036">
    <property type="entry name" value="pyrD_sub2"/>
    <property type="match status" value="1"/>
</dbReference>
<sequence length="464" mass="51199">MLLETVSVTKQKHTTAKGHLPIIKVPFFTVCPNMSGASNGSVFVKQLKQMVVVCGGGTLTFFGFSLYRGDAKFYENMVMPAMRLLDAETAHNLAIKMAKYKLVPRQSLADPPLLQSKLWGKTFTNPVGLAAGFDKHGEAVDGLLKMGFGFVEVGSITPAPQEGNPKPRVFRLVEDRGVINRYGFNSDGHEVVVNRLRYREDEHVVSESITIPHMGDERNRANVNFWTEHNRTWSDHKMKKERGIMGINLGKNKFSSYPVEDYVQGVKRFGKLADYLVINVSSPNTPGLRAMQGRKQLEELLEKVAAERDKLRLKEKVPLLVKIAPDLSAEDKNDIAAVVSKINSGVDGLIVSNTTVSRPPSLQNKHKEEIGGLSGDPLKHLSTTTISDMYKLTKGKIPIIGVGGISNGKDAYEKIKAGASLVQLYTALIYQGPPVVKKVKRELAQYLESDGYSNIEEAIGANHR</sequence>
<accession>A0AAN8JT38</accession>
<proteinExistence type="inferred from homology"/>
<dbReference type="PROSITE" id="PS00912">
    <property type="entry name" value="DHODEHASE_2"/>
    <property type="match status" value="1"/>
</dbReference>
<comment type="cofactor">
    <cofactor evidence="11">
        <name>FMN</name>
        <dbReference type="ChEBI" id="CHEBI:58210"/>
    </cofactor>
    <text evidence="11">Binds 1 FMN per subunit.</text>
</comment>
<dbReference type="GO" id="GO:0009220">
    <property type="term" value="P:pyrimidine ribonucleotide biosynthetic process"/>
    <property type="evidence" value="ECO:0007669"/>
    <property type="project" value="TreeGrafter"/>
</dbReference>
<keyword evidence="9" id="KW-0472">Membrane</keyword>
<comment type="pathway">
    <text evidence="2 11">Pyrimidine metabolism; UMP biosynthesis via de novo pathway; orotate from (S)-dihydroorotate (quinone route): step 1/1.</text>
</comment>
<keyword evidence="6 11" id="KW-0285">Flavoprotein</keyword>
<evidence type="ECO:0000256" key="6">
    <source>
        <dbReference type="ARBA" id="ARBA00022630"/>
    </source>
</evidence>
<keyword evidence="7 11" id="KW-0288">FMN</keyword>
<keyword evidence="12" id="KW-0175">Coiled coil</keyword>
<evidence type="ECO:0000256" key="3">
    <source>
        <dbReference type="ARBA" id="ARBA00005359"/>
    </source>
</evidence>
<comment type="caution">
    <text evidence="14">The sequence shown here is derived from an EMBL/GenBank/DDBJ whole genome shotgun (WGS) entry which is preliminary data.</text>
</comment>
<comment type="subcellular location">
    <subcellularLocation>
        <location evidence="1">Membrane</location>
    </subcellularLocation>
    <subcellularLocation>
        <location evidence="11">Mitochondrion inner membrane</location>
        <topology evidence="11">Single-pass membrane protein</topology>
    </subcellularLocation>
</comment>
<feature type="coiled-coil region" evidence="12">
    <location>
        <begin position="290"/>
        <end position="317"/>
    </location>
</feature>
<gene>
    <name evidence="14" type="ORF">SNE40_007049</name>
</gene>
<feature type="domain" description="Dihydroorotate dehydrogenase catalytic" evidence="13">
    <location>
        <begin position="114"/>
        <end position="447"/>
    </location>
</feature>
<keyword evidence="8 11" id="KW-0560">Oxidoreductase</keyword>
<evidence type="ECO:0000256" key="8">
    <source>
        <dbReference type="ARBA" id="ARBA00023002"/>
    </source>
</evidence>
<dbReference type="Proteomes" id="UP001347796">
    <property type="component" value="Unassembled WGS sequence"/>
</dbReference>
<comment type="catalytic activity">
    <reaction evidence="10 11">
        <text>(S)-dihydroorotate + a quinone = orotate + a quinol</text>
        <dbReference type="Rhea" id="RHEA:30187"/>
        <dbReference type="ChEBI" id="CHEBI:24646"/>
        <dbReference type="ChEBI" id="CHEBI:30839"/>
        <dbReference type="ChEBI" id="CHEBI:30864"/>
        <dbReference type="ChEBI" id="CHEBI:132124"/>
        <dbReference type="EC" id="1.3.5.2"/>
    </reaction>
</comment>
<dbReference type="EC" id="1.3.5.2" evidence="4 11"/>
<evidence type="ECO:0000256" key="10">
    <source>
        <dbReference type="ARBA" id="ARBA00048639"/>
    </source>
</evidence>
<dbReference type="InterPro" id="IPR013785">
    <property type="entry name" value="Aldolase_TIM"/>
</dbReference>
<dbReference type="GO" id="GO:0005743">
    <property type="term" value="C:mitochondrial inner membrane"/>
    <property type="evidence" value="ECO:0007669"/>
    <property type="project" value="UniProtKB-SubCell"/>
</dbReference>